<accession>A0A085MXG8</accession>
<proteinExistence type="predicted"/>
<feature type="domain" description="DUF7107" evidence="1">
    <location>
        <begin position="234"/>
        <end position="281"/>
    </location>
</feature>
<reference evidence="3 4" key="1">
    <citation type="journal article" date="2014" name="Nat. Genet.">
        <title>Genome and transcriptome of the porcine whipworm Trichuris suis.</title>
        <authorList>
            <person name="Jex A.R."/>
            <person name="Nejsum P."/>
            <person name="Schwarz E.M."/>
            <person name="Hu L."/>
            <person name="Young N.D."/>
            <person name="Hall R.S."/>
            <person name="Korhonen P.K."/>
            <person name="Liao S."/>
            <person name="Thamsborg S."/>
            <person name="Xia J."/>
            <person name="Xu P."/>
            <person name="Wang S."/>
            <person name="Scheerlinck J.P."/>
            <person name="Hofmann A."/>
            <person name="Sternberg P.W."/>
            <person name="Wang J."/>
            <person name="Gasser R.B."/>
        </authorList>
    </citation>
    <scope>NUCLEOTIDE SEQUENCE [LARGE SCALE GENOMIC DNA]</scope>
    <source>
        <strain evidence="3">DCEP-RM93F</strain>
        <strain evidence="2">DCEP-RM93M</strain>
    </source>
</reference>
<dbReference type="Proteomes" id="UP000030764">
    <property type="component" value="Unassembled WGS sequence"/>
</dbReference>
<dbReference type="Proteomes" id="UP000030758">
    <property type="component" value="Unassembled WGS sequence"/>
</dbReference>
<dbReference type="InterPro" id="IPR055531">
    <property type="entry name" value="DUF7107"/>
</dbReference>
<dbReference type="PANTHER" id="PTHR36519">
    <property type="entry name" value="FIP (FUNGUS-INDUCED PROTEIN) RELATED-RELATED"/>
    <property type="match status" value="1"/>
</dbReference>
<feature type="domain" description="DUF7107" evidence="1">
    <location>
        <begin position="53"/>
        <end position="100"/>
    </location>
</feature>
<name>A0A085MXG8_9BILA</name>
<keyword evidence="4" id="KW-1185">Reference proteome</keyword>
<evidence type="ECO:0000313" key="2">
    <source>
        <dbReference type="EMBL" id="KFD48178.1"/>
    </source>
</evidence>
<gene>
    <name evidence="2" type="ORF">M513_10964</name>
    <name evidence="3" type="ORF">M514_10964</name>
</gene>
<evidence type="ECO:0000313" key="3">
    <source>
        <dbReference type="EMBL" id="KFD61914.1"/>
    </source>
</evidence>
<evidence type="ECO:0000313" key="4">
    <source>
        <dbReference type="Proteomes" id="UP000030764"/>
    </source>
</evidence>
<feature type="domain" description="DUF7107" evidence="1">
    <location>
        <begin position="165"/>
        <end position="211"/>
    </location>
</feature>
<dbReference type="PANTHER" id="PTHR36519:SF9">
    <property type="entry name" value="EB DOMAIN-CONTAINING PROTEIN-RELATED"/>
    <property type="match status" value="1"/>
</dbReference>
<sequence length="371" mass="39955">MCKRNNCYPAMPAGGYCISDVHCESEKGQACLSGLCMVPIDFTLPPSNLPQLRCTTHDHCVGQTMCVRQRCVPAFPTGVHCIMESQCQSGETCLHGDCWRPTRDMASLLCISHDQCPGSRVCWLGLCRAAQRTNLLCMYDYQCANGACKDNVCHTTIDVNSGKIQCYMHDHCQGQQLCSDNKCVPAFPVKLECNSNNPCPAKSVCKHGTCFAAVHTNVVQPKSCATHENCEGACTKHSECIGQQMCYGGNCVPAMPAGGMCTTDSNCETKSGQACISGICMVPAVTTTAAPTIAPPIIPPFPIFPTFPSIPGFQFQFCFGNHDMCPGQQMCYFYLCLPAQPAGKACTKASDCDSSQACKFGECWKLAVSIG</sequence>
<organism evidence="3">
    <name type="scientific">Trichuris suis</name>
    <name type="common">pig whipworm</name>
    <dbReference type="NCBI Taxonomy" id="68888"/>
    <lineage>
        <taxon>Eukaryota</taxon>
        <taxon>Metazoa</taxon>
        <taxon>Ecdysozoa</taxon>
        <taxon>Nematoda</taxon>
        <taxon>Enoplea</taxon>
        <taxon>Dorylaimia</taxon>
        <taxon>Trichinellida</taxon>
        <taxon>Trichuridae</taxon>
        <taxon>Trichuris</taxon>
    </lineage>
</organism>
<evidence type="ECO:0000259" key="1">
    <source>
        <dbReference type="Pfam" id="PF23416"/>
    </source>
</evidence>
<dbReference type="EMBL" id="KL363301">
    <property type="protein sequence ID" value="KFD48178.1"/>
    <property type="molecule type" value="Genomic_DNA"/>
</dbReference>
<dbReference type="EMBL" id="KL367607">
    <property type="protein sequence ID" value="KFD61914.1"/>
    <property type="molecule type" value="Genomic_DNA"/>
</dbReference>
<protein>
    <recommendedName>
        <fullName evidence="1">DUF7107 domain-containing protein</fullName>
    </recommendedName>
</protein>
<feature type="domain" description="DUF7107" evidence="1">
    <location>
        <begin position="321"/>
        <end position="365"/>
    </location>
</feature>
<dbReference type="AlphaFoldDB" id="A0A085MXG8"/>
<dbReference type="Pfam" id="PF23416">
    <property type="entry name" value="DUF7107"/>
    <property type="match status" value="5"/>
</dbReference>
<feature type="domain" description="DUF7107" evidence="1">
    <location>
        <begin position="110"/>
        <end position="154"/>
    </location>
</feature>